<comment type="similarity">
    <text evidence="2">Belongs to the transposase mutator family.</text>
</comment>
<comment type="function">
    <text evidence="1">Required for the transposition of the insertion element.</text>
</comment>
<evidence type="ECO:0000256" key="4">
    <source>
        <dbReference type="ARBA" id="ARBA00023125"/>
    </source>
</evidence>
<dbReference type="InterPro" id="IPR001207">
    <property type="entry name" value="Transposase_mutator"/>
</dbReference>
<evidence type="ECO:0000313" key="7">
    <source>
        <dbReference type="Proteomes" id="UP001620273"/>
    </source>
</evidence>
<keyword evidence="7" id="KW-1185">Reference proteome</keyword>
<keyword evidence="5" id="KW-0233">DNA recombination</keyword>
<comment type="caution">
    <text evidence="6">The sequence shown here is derived from an EMBL/GenBank/DDBJ whole genome shotgun (WGS) entry which is preliminary data.</text>
</comment>
<organism evidence="6 7">
    <name type="scientific">Bifidobacterium thermacidophilum</name>
    <dbReference type="NCBI Taxonomy" id="246618"/>
    <lineage>
        <taxon>Bacteria</taxon>
        <taxon>Bacillati</taxon>
        <taxon>Actinomycetota</taxon>
        <taxon>Actinomycetes</taxon>
        <taxon>Bifidobacteriales</taxon>
        <taxon>Bifidobacteriaceae</taxon>
        <taxon>Bifidobacterium</taxon>
    </lineage>
</organism>
<dbReference type="InterPro" id="IPR048004">
    <property type="entry name" value="IS1249_transpos"/>
</dbReference>
<keyword evidence="3" id="KW-0815">Transposition</keyword>
<accession>A0ABW8KPW5</accession>
<proteinExistence type="inferred from homology"/>
<evidence type="ECO:0000313" key="6">
    <source>
        <dbReference type="EMBL" id="MFK3576577.1"/>
    </source>
</evidence>
<keyword evidence="4" id="KW-0238">DNA-binding</keyword>
<protein>
    <submittedName>
        <fullName evidence="6">IS1249 family transposase</fullName>
    </submittedName>
</protein>
<evidence type="ECO:0000256" key="2">
    <source>
        <dbReference type="ARBA" id="ARBA00010961"/>
    </source>
</evidence>
<gene>
    <name evidence="6" type="ORF">OCH74_06885</name>
</gene>
<dbReference type="RefSeq" id="WP_404441281.1">
    <property type="nucleotide sequence ID" value="NZ_JAOQBW010000004.1"/>
</dbReference>
<dbReference type="EMBL" id="JAOQBW010000004">
    <property type="protein sequence ID" value="MFK3576577.1"/>
    <property type="molecule type" value="Genomic_DNA"/>
</dbReference>
<dbReference type="NCBIfam" id="NF033544">
    <property type="entry name" value="transpos_IS1249"/>
    <property type="match status" value="1"/>
</dbReference>
<sequence length="392" mass="43233">MGRRKSSEARLCTICGEPMRKNGTTSSGRQRWRCLRCRASSAGDGSNARGSAEFRAFPVWATGRMTLAQAAAMLGVSPRTFIRRIQWCWRVKPEIPRPASPCRAVEADGTYVPYGWCLLVAIDAADGTPVAFQWCGTESRAAYTRLFSRLPAPRALVTDGGAGCAAAAADTWKDTRIQRCLVHVLRNTRTDLTCRPRTDAGKDLLKLARKLVKVRDADAAAAWLNLPDDWHTRYADIIGQRTTARDDPGNPKARAGRTWWWTHARLRRAYYRFIRPQRDGTLFAFCGPASAGSVPSTTNRLEGGVNADIKRVLDAHRGLTEEHMKRVCEWVLYMKTHDPDPGSFITAAHDETTEPPTTSTGLPAGSIQEAAPGVDAYESGFGIRKGWAGKTR</sequence>
<dbReference type="Pfam" id="PF00872">
    <property type="entry name" value="Transposase_mut"/>
    <property type="match status" value="1"/>
</dbReference>
<evidence type="ECO:0000256" key="3">
    <source>
        <dbReference type="ARBA" id="ARBA00022578"/>
    </source>
</evidence>
<dbReference type="Proteomes" id="UP001620273">
    <property type="component" value="Unassembled WGS sequence"/>
</dbReference>
<reference evidence="6 7" key="1">
    <citation type="submission" date="2022-09" db="EMBL/GenBank/DDBJ databases">
        <title>Genome sequencing of four strains from tibetan pig.</title>
        <authorList>
            <person name="Feng J."/>
        </authorList>
    </citation>
    <scope>NUCLEOTIDE SEQUENCE [LARGE SCALE GENOMIC DNA]</scope>
    <source>
        <strain evidence="6 7">11-1-1</strain>
    </source>
</reference>
<name>A0ABW8KPW5_9BIFI</name>
<evidence type="ECO:0000256" key="5">
    <source>
        <dbReference type="ARBA" id="ARBA00023172"/>
    </source>
</evidence>
<evidence type="ECO:0000256" key="1">
    <source>
        <dbReference type="ARBA" id="ARBA00002190"/>
    </source>
</evidence>